<evidence type="ECO:0000313" key="1">
    <source>
        <dbReference type="EMBL" id="KAK1643153.1"/>
    </source>
</evidence>
<dbReference type="GO" id="GO:0004325">
    <property type="term" value="F:ferrochelatase activity"/>
    <property type="evidence" value="ECO:0007669"/>
    <property type="project" value="InterPro"/>
</dbReference>
<proteinExistence type="predicted"/>
<name>A0AAD8S1E5_LOLMU</name>
<dbReference type="Proteomes" id="UP001231189">
    <property type="component" value="Unassembled WGS sequence"/>
</dbReference>
<evidence type="ECO:0008006" key="4">
    <source>
        <dbReference type="Google" id="ProtNLM"/>
    </source>
</evidence>
<dbReference type="EMBL" id="JAUUTY010000004">
    <property type="protein sequence ID" value="KAK1643153.1"/>
    <property type="molecule type" value="Genomic_DNA"/>
</dbReference>
<protein>
    <recommendedName>
        <fullName evidence="4">Ferrochelatase</fullName>
    </recommendedName>
</protein>
<sequence>MEQEIGGGREHLFHGLHKNAAQCIACLEASLLTDLECQLYTKRSLAVSSSAAGACTNFDEKVGVLLFNLGGPETLSDVQQFLFNLFSDSLIHCGSMVQDEKIDPQRKLGMAAQTFRTMQHGQTRGGVERLLVEEAGEVEGVHAGIVREDEGEVEGSCIGVLWLPYSQIVIRALIVRQLIFFLLGNRASVTNCP</sequence>
<evidence type="ECO:0000313" key="3">
    <source>
        <dbReference type="Proteomes" id="UP001231189"/>
    </source>
</evidence>
<dbReference type="InterPro" id="IPR001015">
    <property type="entry name" value="Ferrochelatase"/>
</dbReference>
<accession>A0AAD8S1E5</accession>
<dbReference type="EMBL" id="JAUUTY010000003">
    <property type="protein sequence ID" value="KAK1670671.1"/>
    <property type="molecule type" value="Genomic_DNA"/>
</dbReference>
<dbReference type="GO" id="GO:0006783">
    <property type="term" value="P:heme biosynthetic process"/>
    <property type="evidence" value="ECO:0007669"/>
    <property type="project" value="InterPro"/>
</dbReference>
<dbReference type="Gene3D" id="3.40.50.1400">
    <property type="match status" value="1"/>
</dbReference>
<comment type="caution">
    <text evidence="1">The sequence shown here is derived from an EMBL/GenBank/DDBJ whole genome shotgun (WGS) entry which is preliminary data.</text>
</comment>
<dbReference type="AlphaFoldDB" id="A0AAD8S1E5"/>
<dbReference type="Pfam" id="PF00762">
    <property type="entry name" value="Ferrochelatase"/>
    <property type="match status" value="1"/>
</dbReference>
<evidence type="ECO:0000313" key="2">
    <source>
        <dbReference type="EMBL" id="KAK1670671.1"/>
    </source>
</evidence>
<dbReference type="SUPFAM" id="SSF53800">
    <property type="entry name" value="Chelatase"/>
    <property type="match status" value="1"/>
</dbReference>
<organism evidence="1 3">
    <name type="scientific">Lolium multiflorum</name>
    <name type="common">Italian ryegrass</name>
    <name type="synonym">Lolium perenne subsp. multiflorum</name>
    <dbReference type="NCBI Taxonomy" id="4521"/>
    <lineage>
        <taxon>Eukaryota</taxon>
        <taxon>Viridiplantae</taxon>
        <taxon>Streptophyta</taxon>
        <taxon>Embryophyta</taxon>
        <taxon>Tracheophyta</taxon>
        <taxon>Spermatophyta</taxon>
        <taxon>Magnoliopsida</taxon>
        <taxon>Liliopsida</taxon>
        <taxon>Poales</taxon>
        <taxon>Poaceae</taxon>
        <taxon>BOP clade</taxon>
        <taxon>Pooideae</taxon>
        <taxon>Poodae</taxon>
        <taxon>Poeae</taxon>
        <taxon>Poeae Chloroplast Group 2 (Poeae type)</taxon>
        <taxon>Loliodinae</taxon>
        <taxon>Loliinae</taxon>
        <taxon>Lolium</taxon>
    </lineage>
</organism>
<gene>
    <name evidence="2" type="ORF">QYE76_058830</name>
    <name evidence="1" type="ORF">QYE76_060958</name>
</gene>
<reference evidence="1" key="1">
    <citation type="submission" date="2023-07" db="EMBL/GenBank/DDBJ databases">
        <title>A chromosome-level genome assembly of Lolium multiflorum.</title>
        <authorList>
            <person name="Chen Y."/>
            <person name="Copetti D."/>
            <person name="Kolliker R."/>
            <person name="Studer B."/>
        </authorList>
    </citation>
    <scope>NUCLEOTIDE SEQUENCE</scope>
    <source>
        <strain evidence="1">02402/16</strain>
        <tissue evidence="1">Leaf</tissue>
    </source>
</reference>
<keyword evidence="3" id="KW-1185">Reference proteome</keyword>